<feature type="non-terminal residue" evidence="1">
    <location>
        <position position="1"/>
    </location>
</feature>
<organism evidence="1 2">
    <name type="scientific">Beta vulgaris subsp. vulgaris</name>
    <name type="common">Beet</name>
    <dbReference type="NCBI Taxonomy" id="3555"/>
    <lineage>
        <taxon>Eukaryota</taxon>
        <taxon>Viridiplantae</taxon>
        <taxon>Streptophyta</taxon>
        <taxon>Embryophyta</taxon>
        <taxon>Tracheophyta</taxon>
        <taxon>Spermatophyta</taxon>
        <taxon>Magnoliopsida</taxon>
        <taxon>eudicotyledons</taxon>
        <taxon>Gunneridae</taxon>
        <taxon>Pentapetalae</taxon>
        <taxon>Caryophyllales</taxon>
        <taxon>Chenopodiaceae</taxon>
        <taxon>Betoideae</taxon>
        <taxon>Beta</taxon>
    </lineage>
</organism>
<evidence type="ECO:0000313" key="1">
    <source>
        <dbReference type="EMBL" id="KMS94512.1"/>
    </source>
</evidence>
<protein>
    <submittedName>
        <fullName evidence="1">Uncharacterized protein</fullName>
    </submittedName>
</protein>
<dbReference type="OrthoDB" id="10481441at2759"/>
<accession>A0A0J8B3V0</accession>
<proteinExistence type="predicted"/>
<dbReference type="AlphaFoldDB" id="A0A0J8B3V0"/>
<dbReference type="Proteomes" id="UP000035740">
    <property type="component" value="Unassembled WGS sequence"/>
</dbReference>
<reference evidence="1 2" key="1">
    <citation type="journal article" date="2014" name="Nature">
        <title>The genome of the recently domesticated crop plant sugar beet (Beta vulgaris).</title>
        <authorList>
            <person name="Dohm J.C."/>
            <person name="Minoche A.E."/>
            <person name="Holtgrawe D."/>
            <person name="Capella-Gutierrez S."/>
            <person name="Zakrzewski F."/>
            <person name="Tafer H."/>
            <person name="Rupp O."/>
            <person name="Sorensen T.R."/>
            <person name="Stracke R."/>
            <person name="Reinhardt R."/>
            <person name="Goesmann A."/>
            <person name="Kraft T."/>
            <person name="Schulz B."/>
            <person name="Stadler P.F."/>
            <person name="Schmidt T."/>
            <person name="Gabaldon T."/>
            <person name="Lehrach H."/>
            <person name="Weisshaar B."/>
            <person name="Himmelbauer H."/>
        </authorList>
    </citation>
    <scope>NUCLEOTIDE SEQUENCE [LARGE SCALE GENOMIC DNA]</scope>
    <source>
        <tissue evidence="1">Taproot</tissue>
    </source>
</reference>
<dbReference type="Gramene" id="KMS94512">
    <property type="protein sequence ID" value="KMS94512"/>
    <property type="gene ID" value="BVRB_020670"/>
</dbReference>
<name>A0A0J8B3V0_BETVV</name>
<keyword evidence="2" id="KW-1185">Reference proteome</keyword>
<dbReference type="EMBL" id="KQ092879">
    <property type="protein sequence ID" value="KMS94512.1"/>
    <property type="molecule type" value="Genomic_DNA"/>
</dbReference>
<gene>
    <name evidence="1" type="ORF">BVRB_020670</name>
</gene>
<evidence type="ECO:0000313" key="2">
    <source>
        <dbReference type="Proteomes" id="UP000035740"/>
    </source>
</evidence>
<sequence>IRLVKGVHFFSFLSLGEVFKTDRLHETDKIPPGYTFNLTTLVKVVLGREPNRQDRARDLADLFKRADILLHRDPKDLQDLIRKCWHALQERHERGEKSFATDHPQFEGVCLGHLESTPIGKMCHCGAQAKKTMTFWF</sequence>